<sequence>MASFWRAKGPSFPGKSFPSPASRERGRLARSGERRGGGLNRRKPMKLFLYIVIAGSFLATSAHAAPEPLSIAIVDFDYVDTSGEPRDQTADHARRLRDFMSALRRDLGRDDKFRVVALDCGAEACAVGKITPRDLFDAAKKAGARLVLYGGVHKMSTLVQWATAQLVDVEKDRLVDNHWLTFRGDDDEAWRRAEVYLARRLAEAPIEGK</sequence>
<feature type="compositionally biased region" description="Basic and acidic residues" evidence="1">
    <location>
        <begin position="22"/>
        <end position="36"/>
    </location>
</feature>
<dbReference type="AlphaFoldDB" id="A0A6B8M401"/>
<keyword evidence="3" id="KW-1185">Reference proteome</keyword>
<accession>A0A6B8M401</accession>
<reference evidence="2 3" key="1">
    <citation type="submission" date="2019-09" db="EMBL/GenBank/DDBJ databases">
        <title>Isolation and complete genome sequencing of Methylocystis species.</title>
        <authorList>
            <person name="Rumah B.L."/>
            <person name="Stead C.E."/>
            <person name="Stevens B.C."/>
            <person name="Minton N.P."/>
            <person name="Grosse-Honebrink A."/>
            <person name="Zhang Y."/>
        </authorList>
    </citation>
    <scope>NUCLEOTIDE SEQUENCE [LARGE SCALE GENOMIC DNA]</scope>
    <source>
        <strain evidence="2 3">BRCS2</strain>
    </source>
</reference>
<feature type="region of interest" description="Disordered" evidence="1">
    <location>
        <begin position="1"/>
        <end position="39"/>
    </location>
</feature>
<gene>
    <name evidence="2" type="ORF">F7D14_09265</name>
</gene>
<dbReference type="EMBL" id="CP044331">
    <property type="protein sequence ID" value="QGM97631.1"/>
    <property type="molecule type" value="Genomic_DNA"/>
</dbReference>
<protein>
    <submittedName>
        <fullName evidence="2">DUF2380 domain-containing protein</fullName>
    </submittedName>
</protein>
<evidence type="ECO:0000256" key="1">
    <source>
        <dbReference type="SAM" id="MobiDB-lite"/>
    </source>
</evidence>
<name>A0A6B8M401_9HYPH</name>
<dbReference type="Pfam" id="PF11684">
    <property type="entry name" value="DUF3280"/>
    <property type="match status" value="1"/>
</dbReference>
<organism evidence="2 3">
    <name type="scientific">Methylocystis parvus</name>
    <dbReference type="NCBI Taxonomy" id="134"/>
    <lineage>
        <taxon>Bacteria</taxon>
        <taxon>Pseudomonadati</taxon>
        <taxon>Pseudomonadota</taxon>
        <taxon>Alphaproteobacteria</taxon>
        <taxon>Hyphomicrobiales</taxon>
        <taxon>Methylocystaceae</taxon>
        <taxon>Methylocystis</taxon>
    </lineage>
</organism>
<feature type="compositionally biased region" description="Low complexity" evidence="1">
    <location>
        <begin position="8"/>
        <end position="21"/>
    </location>
</feature>
<evidence type="ECO:0000313" key="3">
    <source>
        <dbReference type="Proteomes" id="UP000422569"/>
    </source>
</evidence>
<dbReference type="InterPro" id="IPR021698">
    <property type="entry name" value="DUF3280"/>
</dbReference>
<evidence type="ECO:0000313" key="2">
    <source>
        <dbReference type="EMBL" id="QGM97631.1"/>
    </source>
</evidence>
<proteinExistence type="predicted"/>
<dbReference type="KEGG" id="mpar:F7D14_09265"/>
<dbReference type="Proteomes" id="UP000422569">
    <property type="component" value="Chromosome"/>
</dbReference>